<evidence type="ECO:0000256" key="5">
    <source>
        <dbReference type="ARBA" id="ARBA00022801"/>
    </source>
</evidence>
<dbReference type="CDD" id="cd02878">
    <property type="entry name" value="GH18_zymocin_alpha"/>
    <property type="match status" value="1"/>
</dbReference>
<dbReference type="Gene3D" id="3.30.60.10">
    <property type="entry name" value="Endochitinase-like"/>
    <property type="match status" value="1"/>
</dbReference>
<evidence type="ECO:0000313" key="19">
    <source>
        <dbReference type="Proteomes" id="UP000283841"/>
    </source>
</evidence>
<dbReference type="EC" id="3.2.1.14" evidence="3"/>
<dbReference type="Pfam" id="PF00704">
    <property type="entry name" value="Glyco_hydro_18"/>
    <property type="match status" value="1"/>
</dbReference>
<dbReference type="InterPro" id="IPR001579">
    <property type="entry name" value="Glyco_hydro_18_chit_AS"/>
</dbReference>
<keyword evidence="6" id="KW-0146">Chitin degradation</keyword>
<dbReference type="InterPro" id="IPR053214">
    <property type="entry name" value="LysM12-like"/>
</dbReference>
<evidence type="ECO:0000256" key="11">
    <source>
        <dbReference type="PROSITE-ProRule" id="PRU00261"/>
    </source>
</evidence>
<evidence type="ECO:0000256" key="13">
    <source>
        <dbReference type="SAM" id="MobiDB-lite"/>
    </source>
</evidence>
<dbReference type="InterPro" id="IPR036861">
    <property type="entry name" value="Endochitinase-like_sf"/>
</dbReference>
<dbReference type="Gene3D" id="3.20.20.80">
    <property type="entry name" value="Glycosidases"/>
    <property type="match status" value="1"/>
</dbReference>
<dbReference type="InterPro" id="IPR001002">
    <property type="entry name" value="Chitin-bd_1"/>
</dbReference>
<evidence type="ECO:0000256" key="8">
    <source>
        <dbReference type="ARBA" id="ARBA00023277"/>
    </source>
</evidence>
<sequence length="1226" mass="127631">MWFSPSGAVATCLLLLSPATVLSLHVDGGSDNLSAYLAAHPVATKAAAAVSTFADADANANTLTPELINAVLSQCPSGCVEAGLSPRNWTVYPQLDRLAMCNQTMLLDFSLFTSLRKDGSVRACTTNSTERFDAAITRNTNTLNAASCLPKGRVTTQVQQSLQLAFNQSRTPATVADFDAAAQQLAAALSQRNSSDCTDTTAFAYSNSVALGLFAGSGVGDVPAAVLQQLLAKIKTSGFSSSAVVQLCAQDGRSSEYTFGIVASGERDVYLVQDAVAAWASAECITTFDDAEDWLDITLSVPSLVGNSTTTTTTTNSTVRATLNKRALNERAECSTIQVVSGDSCASLAAKCGISASDFDKYNPSSTLCSTLVVGQHVCCSAGTLPDYRPQPNANGTCASHYVEPGESCASLAAANDLTNAEIESFNTDTWAWEGCDNLQAYQYICLSKGDPPMPAPVANAVCGPQKPGTQQPASGVSLASLNPCPLNACCNKYGQCGITPDFCTESKSATGAPGTSAPGQNGCISNCGTDVVVGDAPAEYINIGYFEGYNVERPCLNMEITAMDLTPYTHIHLSFGEVSTSYEVDISSIQDQWELFQQLSGFKKILSLGGWSFSTDPATYSIFREGVQPGNQDTFVANIVSFVTDNDLDGIDIDWEYPAAPDIPGIPAGSADDTENYLTFITKLRSAMPSGKSVSFCAPASYWYLRGYSISKMAAVADYVVYMTYDLHGQWDYAHPYAIDGCPAGNCLRSQVNLTETLQTLAMITKAGVPSNKIAVGVSSYGRSFQMTTPGCTGPMCTYTGGGSGAYPGPCTQTAGYIANAEINAILNGTGSWEDSTGAVHHINSFSSYLDTDSQSNIAVYDSTQWVGYMDDSVKQDRSKLYESLHMAGVIDWAIDLDGYGGDDVSPGPGGNLVYPPQSIWDSPDPQIGCTPPCIIVLPPYPLTVTHTVTSWPPLTTTLLSSDTAGGGVYVKTTTIPVPAFSISEASLQPVTLYSTDTDTYTINPVQSITPSSFIWTLPPDYATFPVTTPTPMTSRDTTVPLTSVPSASFFSTPVPVTIQPQPTYSVEYPKPPVTGGPLTVKASTTEPSSTKTSTTSSGTSPSTSCTGSGCGKRDCSIFGCGGSTSSGGGSSGGGCGLFGCGGGCGIFGCGGGCGITGCTSTCPLGSCGGLGCTVPGGCGNTQGPDGGDSSDECEVSATVSACTYLVTSYSAWYLASSTTTTETA</sequence>
<dbReference type="PANTHER" id="PTHR47700:SF2">
    <property type="entry name" value="CHITINASE"/>
    <property type="match status" value="1"/>
</dbReference>
<evidence type="ECO:0000256" key="1">
    <source>
        <dbReference type="ARBA" id="ARBA00000822"/>
    </source>
</evidence>
<dbReference type="STRING" id="264951.A0A443HRK4"/>
<dbReference type="SMART" id="SM00636">
    <property type="entry name" value="Glyco_18"/>
    <property type="match status" value="1"/>
</dbReference>
<dbReference type="VEuPathDB" id="FungiDB:C8Q69DRAFT_293017"/>
<keyword evidence="10" id="KW-0624">Polysaccharide degradation</keyword>
<keyword evidence="8" id="KW-0119">Carbohydrate metabolism</keyword>
<dbReference type="GO" id="GO:0008843">
    <property type="term" value="F:endochitinase activity"/>
    <property type="evidence" value="ECO:0007669"/>
    <property type="project" value="UniProtKB-EC"/>
</dbReference>
<feature type="domain" description="Chitin-binding type-1" evidence="15">
    <location>
        <begin position="460"/>
        <end position="530"/>
    </location>
</feature>
<dbReference type="InterPro" id="IPR029070">
    <property type="entry name" value="Chitinase_insertion_sf"/>
</dbReference>
<dbReference type="SUPFAM" id="SSF54556">
    <property type="entry name" value="Chitinase insertion domain"/>
    <property type="match status" value="1"/>
</dbReference>
<feature type="domain" description="GH18" evidence="17">
    <location>
        <begin position="541"/>
        <end position="913"/>
    </location>
</feature>
<dbReference type="AlphaFoldDB" id="A0A443HRK4"/>
<evidence type="ECO:0000256" key="6">
    <source>
        <dbReference type="ARBA" id="ARBA00023024"/>
    </source>
</evidence>
<comment type="similarity">
    <text evidence="2">Belongs to the glycosyl hydrolase 18 family. Chitinase class V subfamily.</text>
</comment>
<evidence type="ECO:0000256" key="12">
    <source>
        <dbReference type="RuleBase" id="RU000489"/>
    </source>
</evidence>
<comment type="caution">
    <text evidence="18">The sequence shown here is derived from an EMBL/GenBank/DDBJ whole genome shotgun (WGS) entry which is preliminary data.</text>
</comment>
<feature type="domain" description="LysM" evidence="16">
    <location>
        <begin position="399"/>
        <end position="447"/>
    </location>
</feature>
<dbReference type="CDD" id="cd00118">
    <property type="entry name" value="LysM"/>
    <property type="match status" value="1"/>
</dbReference>
<dbReference type="Gene3D" id="3.10.50.10">
    <property type="match status" value="1"/>
</dbReference>
<feature type="disulfide bond" evidence="11">
    <location>
        <begin position="524"/>
        <end position="528"/>
    </location>
</feature>
<dbReference type="InterPro" id="IPR018392">
    <property type="entry name" value="LysM"/>
</dbReference>
<evidence type="ECO:0000256" key="14">
    <source>
        <dbReference type="SAM" id="SignalP"/>
    </source>
</evidence>
<keyword evidence="7" id="KW-0843">Virulence</keyword>
<dbReference type="PROSITE" id="PS01095">
    <property type="entry name" value="GH18_1"/>
    <property type="match status" value="1"/>
</dbReference>
<dbReference type="InterPro" id="IPR001223">
    <property type="entry name" value="Glyco_hydro18_cat"/>
</dbReference>
<comment type="catalytic activity">
    <reaction evidence="1">
        <text>Random endo-hydrolysis of N-acetyl-beta-D-glucosaminide (1-&gt;4)-beta-linkages in chitin and chitodextrins.</text>
        <dbReference type="EC" id="3.2.1.14"/>
    </reaction>
</comment>
<keyword evidence="4 11" id="KW-0147">Chitin-binding</keyword>
<dbReference type="PROSITE" id="PS51910">
    <property type="entry name" value="GH18_2"/>
    <property type="match status" value="1"/>
</dbReference>
<feature type="signal peptide" evidence="14">
    <location>
        <begin position="1"/>
        <end position="23"/>
    </location>
</feature>
<keyword evidence="9 12" id="KW-0326">Glycosidase</keyword>
<reference evidence="18 19" key="1">
    <citation type="journal article" date="2018" name="Front. Microbiol.">
        <title>Genomic and genetic insights into a cosmopolitan fungus, Paecilomyces variotii (Eurotiales).</title>
        <authorList>
            <person name="Urquhart A.S."/>
            <person name="Mondo S.J."/>
            <person name="Makela M.R."/>
            <person name="Hane J.K."/>
            <person name="Wiebenga A."/>
            <person name="He G."/>
            <person name="Mihaltcheva S."/>
            <person name="Pangilinan J."/>
            <person name="Lipzen A."/>
            <person name="Barry K."/>
            <person name="de Vries R.P."/>
            <person name="Grigoriev I.V."/>
            <person name="Idnurm A."/>
        </authorList>
    </citation>
    <scope>NUCLEOTIDE SEQUENCE [LARGE SCALE GENOMIC DNA]</scope>
    <source>
        <strain evidence="18 19">CBS 101075</strain>
    </source>
</reference>
<dbReference type="PROSITE" id="PS51782">
    <property type="entry name" value="LYSM"/>
    <property type="match status" value="2"/>
</dbReference>
<comment type="caution">
    <text evidence="11">Lacks conserved residue(s) required for the propagation of feature annotation.</text>
</comment>
<dbReference type="Proteomes" id="UP000283841">
    <property type="component" value="Unassembled WGS sequence"/>
</dbReference>
<dbReference type="SUPFAM" id="SSF51445">
    <property type="entry name" value="(Trans)glycosidases"/>
    <property type="match status" value="1"/>
</dbReference>
<proteinExistence type="inferred from homology"/>
<dbReference type="Gene3D" id="3.10.350.10">
    <property type="entry name" value="LysM domain"/>
    <property type="match status" value="2"/>
</dbReference>
<evidence type="ECO:0000256" key="9">
    <source>
        <dbReference type="ARBA" id="ARBA00023295"/>
    </source>
</evidence>
<evidence type="ECO:0000256" key="7">
    <source>
        <dbReference type="ARBA" id="ARBA00023026"/>
    </source>
</evidence>
<dbReference type="SUPFAM" id="SSF54106">
    <property type="entry name" value="LysM domain"/>
    <property type="match status" value="1"/>
</dbReference>
<dbReference type="InterPro" id="IPR011583">
    <property type="entry name" value="Chitinase_II/V-like_cat"/>
</dbReference>
<gene>
    <name evidence="18" type="ORF">C8Q69DRAFT_293017</name>
</gene>
<dbReference type="SMART" id="SM00257">
    <property type="entry name" value="LysM"/>
    <property type="match status" value="2"/>
</dbReference>
<organism evidence="18 19">
    <name type="scientific">Byssochlamys spectabilis</name>
    <name type="common">Paecilomyces variotii</name>
    <dbReference type="NCBI Taxonomy" id="264951"/>
    <lineage>
        <taxon>Eukaryota</taxon>
        <taxon>Fungi</taxon>
        <taxon>Dikarya</taxon>
        <taxon>Ascomycota</taxon>
        <taxon>Pezizomycotina</taxon>
        <taxon>Eurotiomycetes</taxon>
        <taxon>Eurotiomycetidae</taxon>
        <taxon>Eurotiales</taxon>
        <taxon>Thermoascaceae</taxon>
        <taxon>Paecilomyces</taxon>
    </lineage>
</organism>
<dbReference type="RefSeq" id="XP_028484098.1">
    <property type="nucleotide sequence ID" value="XM_028627048.1"/>
</dbReference>
<evidence type="ECO:0000259" key="15">
    <source>
        <dbReference type="PROSITE" id="PS50941"/>
    </source>
</evidence>
<dbReference type="GO" id="GO:0006032">
    <property type="term" value="P:chitin catabolic process"/>
    <property type="evidence" value="ECO:0007669"/>
    <property type="project" value="UniProtKB-KW"/>
</dbReference>
<protein>
    <recommendedName>
        <fullName evidence="3">chitinase</fullName>
        <ecNumber evidence="3">3.2.1.14</ecNumber>
    </recommendedName>
</protein>
<dbReference type="GO" id="GO:0008061">
    <property type="term" value="F:chitin binding"/>
    <property type="evidence" value="ECO:0007669"/>
    <property type="project" value="UniProtKB-UniRule"/>
</dbReference>
<dbReference type="GeneID" id="39596325"/>
<feature type="region of interest" description="Disordered" evidence="13">
    <location>
        <begin position="1069"/>
        <end position="1112"/>
    </location>
</feature>
<evidence type="ECO:0000259" key="16">
    <source>
        <dbReference type="PROSITE" id="PS51782"/>
    </source>
</evidence>
<evidence type="ECO:0000256" key="10">
    <source>
        <dbReference type="ARBA" id="ARBA00023326"/>
    </source>
</evidence>
<keyword evidence="5 12" id="KW-0378">Hydrolase</keyword>
<keyword evidence="11" id="KW-1015">Disulfide bond</keyword>
<evidence type="ECO:0000313" key="18">
    <source>
        <dbReference type="EMBL" id="RWQ94453.1"/>
    </source>
</evidence>
<feature type="disulfide bond" evidence="11">
    <location>
        <begin position="485"/>
        <end position="497"/>
    </location>
</feature>
<evidence type="ECO:0000256" key="2">
    <source>
        <dbReference type="ARBA" id="ARBA00008682"/>
    </source>
</evidence>
<dbReference type="InterPro" id="IPR036779">
    <property type="entry name" value="LysM_dom_sf"/>
</dbReference>
<feature type="chain" id="PRO_5019388484" description="chitinase" evidence="14">
    <location>
        <begin position="24"/>
        <end position="1226"/>
    </location>
</feature>
<keyword evidence="14" id="KW-0732">Signal</keyword>
<dbReference type="Pfam" id="PF01476">
    <property type="entry name" value="LysM"/>
    <property type="match status" value="1"/>
</dbReference>
<feature type="disulfide bond" evidence="11">
    <location>
        <begin position="490"/>
        <end position="504"/>
    </location>
</feature>
<evidence type="ECO:0000256" key="3">
    <source>
        <dbReference type="ARBA" id="ARBA00012729"/>
    </source>
</evidence>
<evidence type="ECO:0000256" key="4">
    <source>
        <dbReference type="ARBA" id="ARBA00022669"/>
    </source>
</evidence>
<feature type="compositionally biased region" description="Low complexity" evidence="13">
    <location>
        <begin position="1085"/>
        <end position="1109"/>
    </location>
</feature>
<dbReference type="SUPFAM" id="SSF57016">
    <property type="entry name" value="Plant lectins/antimicrobial peptides"/>
    <property type="match status" value="1"/>
</dbReference>
<feature type="domain" description="LysM" evidence="16">
    <location>
        <begin position="335"/>
        <end position="380"/>
    </location>
</feature>
<keyword evidence="19" id="KW-1185">Reference proteome</keyword>
<dbReference type="PANTHER" id="PTHR47700">
    <property type="entry name" value="V CHITINASE, PUTATIVE (AFU_ORTHOLOGUE AFUA_6G13720)-RELATED"/>
    <property type="match status" value="1"/>
</dbReference>
<accession>A0A443HRK4</accession>
<name>A0A443HRK4_BYSSP</name>
<dbReference type="EMBL" id="RCNU01000007">
    <property type="protein sequence ID" value="RWQ94453.1"/>
    <property type="molecule type" value="Genomic_DNA"/>
</dbReference>
<dbReference type="GO" id="GO:0000272">
    <property type="term" value="P:polysaccharide catabolic process"/>
    <property type="evidence" value="ECO:0007669"/>
    <property type="project" value="UniProtKB-KW"/>
</dbReference>
<evidence type="ECO:0000259" key="17">
    <source>
        <dbReference type="PROSITE" id="PS51910"/>
    </source>
</evidence>
<dbReference type="PROSITE" id="PS50941">
    <property type="entry name" value="CHIT_BIND_I_2"/>
    <property type="match status" value="1"/>
</dbReference>
<dbReference type="InterPro" id="IPR017853">
    <property type="entry name" value="GH"/>
</dbReference>